<dbReference type="Proteomes" id="UP000679307">
    <property type="component" value="Chromosome"/>
</dbReference>
<accession>A0ABX8EKL0</accession>
<proteinExistence type="predicted"/>
<feature type="compositionally biased region" description="Polar residues" evidence="1">
    <location>
        <begin position="741"/>
        <end position="754"/>
    </location>
</feature>
<sequence length="975" mass="99564">MAGPIRISVLANASQARRELDSTGRAASGMGDKFARAGRAVAIGAGAGLAIAAVGIAKLGIASTRLASDAEQSLGATETVFGRYADNVTRASNKAATSVGLSANEYRESANLIGSLLGNQGVATDQLAGKTDRLVKIGADLAATFGGTTRESVEALGSAFKGEFDPLERYGISVKQSTVNTEALRVANVKSTSAFESLSTAQQTAAKQQATTNLILSQSSKASGAFARETDTLAGQQQRLTAQTQNLGATIGTGLTPGLTTLGKVVNRDVLPPLQSLAEEYAPKVGQALGNLAEQAGPKLQQVLTNLPAAFDRFRSSNAAGTVGQIAGSLAQLRPVAEATLPILADGLQVTATVLRVAAANSDVLARALPVLAAGYVAVKTATVASNIAKAAEVALNRSVAASSTQVAGAHRAETAAISKIGLAARGAAGIGGLGALAVGASTSNDALSTLANVGGGALTGFAVGGPIGAAIGGGAGLLLSLATNTDSAADSLAQAQPPAVTFADSLDQVSGAAQSSTRSLVLMRLEQLGAIESASALGVSTRDLVSSTLGNASAQQRVRAAIKGAPSEVQLTAGAYGSLGSAYSVANKDATALAKALGITKGELRAQQAETRSTALATANLGQVYRGVPKDVITKIRALGGEVTRRQLADLARSANLTPKEIRIIMRANNIKGTVKDIRGVGDTIREVDETRANLKAYSDSTQRGVNLADRNARRGVTDLTRTLEGVQRSRANLNPFLQGVNQGMSRSTSSAKKGSDNIRQAAERGPREARANLSGMQSSVTSGLAGVRGAAASGGSSVGVALKQGIEGGFSGVVSSLVNTAASAVNAAVAAARRAAESRSPSRKMMRVGRDLGLGGVIGMDAERHRWSRAGGDLSRGALRGAQDALKRQPALRLGLDETYARSRGGRSQYVEGISSAAADRVAGRRERGISVTFEPAVIDLRLPDGRTQRAEIRAIARQEFASIERDDEREFR</sequence>
<name>A0ABX8EKL0_9ACTN</name>
<evidence type="ECO:0000313" key="3">
    <source>
        <dbReference type="Proteomes" id="UP000679307"/>
    </source>
</evidence>
<feature type="compositionally biased region" description="Basic and acidic residues" evidence="1">
    <location>
        <begin position="755"/>
        <end position="772"/>
    </location>
</feature>
<dbReference type="EMBL" id="CP075371">
    <property type="protein sequence ID" value="QVT80440.1"/>
    <property type="molecule type" value="Genomic_DNA"/>
</dbReference>
<evidence type="ECO:0000256" key="1">
    <source>
        <dbReference type="SAM" id="MobiDB-lite"/>
    </source>
</evidence>
<feature type="region of interest" description="Disordered" evidence="1">
    <location>
        <begin position="740"/>
        <end position="777"/>
    </location>
</feature>
<organism evidence="2 3">
    <name type="scientific">Nocardioides aquaticus</name>
    <dbReference type="NCBI Taxonomy" id="160826"/>
    <lineage>
        <taxon>Bacteria</taxon>
        <taxon>Bacillati</taxon>
        <taxon>Actinomycetota</taxon>
        <taxon>Actinomycetes</taxon>
        <taxon>Propionibacteriales</taxon>
        <taxon>Nocardioidaceae</taxon>
        <taxon>Nocardioides</taxon>
    </lineage>
</organism>
<dbReference type="RefSeq" id="WP_214055987.1">
    <property type="nucleotide sequence ID" value="NZ_BAAAHS010000074.1"/>
</dbReference>
<keyword evidence="3" id="KW-1185">Reference proteome</keyword>
<reference evidence="2 3" key="1">
    <citation type="submission" date="2021-05" db="EMBL/GenBank/DDBJ databases">
        <title>Complete genome of Nocardioides aquaticus KCTC 9944T isolated from meromictic and hypersaline Ekho Lake, Antarctica.</title>
        <authorList>
            <person name="Hwang K."/>
            <person name="Kim K.M."/>
            <person name="Choe H."/>
        </authorList>
    </citation>
    <scope>NUCLEOTIDE SEQUENCE [LARGE SCALE GENOMIC DNA]</scope>
    <source>
        <strain evidence="2 3">KCTC 9944</strain>
    </source>
</reference>
<gene>
    <name evidence="2" type="ORF">ENKNEFLB_02835</name>
</gene>
<evidence type="ECO:0008006" key="4">
    <source>
        <dbReference type="Google" id="ProtNLM"/>
    </source>
</evidence>
<evidence type="ECO:0000313" key="2">
    <source>
        <dbReference type="EMBL" id="QVT80440.1"/>
    </source>
</evidence>
<protein>
    <recommendedName>
        <fullName evidence="4">Tape measure protein</fullName>
    </recommendedName>
</protein>